<evidence type="ECO:0000256" key="2">
    <source>
        <dbReference type="RuleBase" id="RU364082"/>
    </source>
</evidence>
<dbReference type="AlphaFoldDB" id="A0A174SLJ0"/>
<evidence type="ECO:0000313" key="18">
    <source>
        <dbReference type="Proteomes" id="UP000095409"/>
    </source>
</evidence>
<dbReference type="GO" id="GO:0019305">
    <property type="term" value="P:dTDP-rhamnose biosynthetic process"/>
    <property type="evidence" value="ECO:0007669"/>
    <property type="project" value="UniProtKB-UniPathway"/>
</dbReference>
<evidence type="ECO:0000313" key="14">
    <source>
        <dbReference type="EMBL" id="RHG18905.1"/>
    </source>
</evidence>
<reference evidence="20 21" key="2">
    <citation type="submission" date="2018-08" db="EMBL/GenBank/DDBJ databases">
        <title>A genome reference for cultivated species of the human gut microbiota.</title>
        <authorList>
            <person name="Zou Y."/>
            <person name="Xue W."/>
            <person name="Luo G."/>
        </authorList>
    </citation>
    <scope>NUCLEOTIDE SEQUENCE [LARGE SCALE GENOMIC DNA]</scope>
    <source>
        <strain evidence="10 22">AF14-23</strain>
        <strain evidence="9 27">AF21-24</strain>
        <strain evidence="8 30">AF25-21</strain>
        <strain evidence="7 23">AF29-2BH</strain>
        <strain evidence="17 31">AF37-6AC</strain>
        <strain evidence="16 28">AF39-4</strain>
        <strain evidence="15 25">AM18-2AC</strain>
        <strain evidence="14 26">AM22-9LB</strain>
        <strain evidence="13 24">AM27-32LB</strain>
        <strain evidence="12 29">AM29-25AC</strain>
        <strain evidence="11 21">AM37-4AC</strain>
        <strain evidence="6 20">OM03-6</strain>
    </source>
</reference>
<dbReference type="EMBL" id="QRUH01000001">
    <property type="protein sequence ID" value="RGR51075.1"/>
    <property type="molecule type" value="Genomic_DNA"/>
</dbReference>
<dbReference type="Proteomes" id="UP000285897">
    <property type="component" value="Unassembled WGS sequence"/>
</dbReference>
<evidence type="ECO:0000313" key="15">
    <source>
        <dbReference type="EMBL" id="RHH20344.1"/>
    </source>
</evidence>
<dbReference type="InterPro" id="IPR029903">
    <property type="entry name" value="RmlD-like-bd"/>
</dbReference>
<evidence type="ECO:0000313" key="30">
    <source>
        <dbReference type="Proteomes" id="UP000285839"/>
    </source>
</evidence>
<dbReference type="InterPro" id="IPR036291">
    <property type="entry name" value="NAD(P)-bd_dom_sf"/>
</dbReference>
<dbReference type="CDD" id="cd05254">
    <property type="entry name" value="dTDP_HR_like_SDR_e"/>
    <property type="match status" value="1"/>
</dbReference>
<dbReference type="EC" id="1.1.1.133" evidence="2"/>
<dbReference type="Proteomes" id="UP000261105">
    <property type="component" value="Unassembled WGS sequence"/>
</dbReference>
<evidence type="ECO:0000313" key="10">
    <source>
        <dbReference type="EMBL" id="RGV61232.1"/>
    </source>
</evidence>
<dbReference type="OrthoDB" id="9803892at2"/>
<dbReference type="Pfam" id="PF04321">
    <property type="entry name" value="RmlD_sub_bind"/>
    <property type="match status" value="1"/>
</dbReference>
<dbReference type="EMBL" id="QSKO01000030">
    <property type="protein sequence ID" value="RHE70402.1"/>
    <property type="molecule type" value="Genomic_DNA"/>
</dbReference>
<dbReference type="EMBL" id="QRJH01000002">
    <property type="protein sequence ID" value="RHH20344.1"/>
    <property type="molecule type" value="Genomic_DNA"/>
</dbReference>
<dbReference type="EMBL" id="QSJW01000001">
    <property type="protein sequence ID" value="RHE16034.1"/>
    <property type="molecule type" value="Genomic_DNA"/>
</dbReference>
<evidence type="ECO:0000313" key="5">
    <source>
        <dbReference type="EMBL" id="CUP96305.1"/>
    </source>
</evidence>
<dbReference type="Proteomes" id="UP000284242">
    <property type="component" value="Unassembled WGS sequence"/>
</dbReference>
<evidence type="ECO:0000313" key="27">
    <source>
        <dbReference type="Proteomes" id="UP000284242"/>
    </source>
</evidence>
<gene>
    <name evidence="5" type="primary">strL</name>
    <name evidence="6" type="synonym">rfbD</name>
    <name evidence="17" type="ORF">DW021_02745</name>
    <name evidence="16" type="ORF">DW040_16945</name>
    <name evidence="15" type="ORF">DW222_06015</name>
    <name evidence="14" type="ORF">DW272_06370</name>
    <name evidence="13" type="ORF">DW723_15020</name>
    <name evidence="12" type="ORF">DW767_02435</name>
    <name evidence="11" type="ORF">DW859_04355</name>
    <name evidence="10" type="ORF">DWW07_15315</name>
    <name evidence="9" type="ORF">DWX77_09345</name>
    <name evidence="8" type="ORF">DWY46_00235</name>
    <name evidence="7" type="ORF">DWZ12_08090</name>
    <name evidence="6" type="ORF">DXB38_14650</name>
    <name evidence="4" type="ORF">ERS852394_00796</name>
    <name evidence="5" type="ORF">ERS852533_03214</name>
</gene>
<evidence type="ECO:0000313" key="20">
    <source>
        <dbReference type="Proteomes" id="UP000261105"/>
    </source>
</evidence>
<dbReference type="GO" id="GO:0008831">
    <property type="term" value="F:dTDP-4-dehydrorhamnose reductase activity"/>
    <property type="evidence" value="ECO:0007669"/>
    <property type="project" value="UniProtKB-EC"/>
</dbReference>
<evidence type="ECO:0000313" key="22">
    <source>
        <dbReference type="Proteomes" id="UP000265828"/>
    </source>
</evidence>
<dbReference type="RefSeq" id="WP_005427580.1">
    <property type="nucleotide sequence ID" value="NZ_CABJDZ010000012.1"/>
</dbReference>
<name>A0A174SLJ0_9FIRM</name>
<evidence type="ECO:0000313" key="17">
    <source>
        <dbReference type="EMBL" id="RHL50604.1"/>
    </source>
</evidence>
<evidence type="ECO:0000313" key="28">
    <source>
        <dbReference type="Proteomes" id="UP000284267"/>
    </source>
</evidence>
<dbReference type="EMBL" id="QRZI01000013">
    <property type="protein sequence ID" value="RGV61232.1"/>
    <property type="molecule type" value="Genomic_DNA"/>
</dbReference>
<dbReference type="EMBL" id="CYZD01000003">
    <property type="protein sequence ID" value="CUN73759.1"/>
    <property type="molecule type" value="Genomic_DNA"/>
</dbReference>
<dbReference type="EMBL" id="QROE01000012">
    <property type="protein sequence ID" value="RHK92128.1"/>
    <property type="molecule type" value="Genomic_DNA"/>
</dbReference>
<comment type="function">
    <text evidence="2">Catalyzes the reduction of dTDP-6-deoxy-L-lyxo-4-hexulose to yield dTDP-L-rhamnose.</text>
</comment>
<organism evidence="5 19">
    <name type="scientific">Blautia obeum</name>
    <dbReference type="NCBI Taxonomy" id="40520"/>
    <lineage>
        <taxon>Bacteria</taxon>
        <taxon>Bacillati</taxon>
        <taxon>Bacillota</taxon>
        <taxon>Clostridia</taxon>
        <taxon>Lachnospirales</taxon>
        <taxon>Lachnospiraceae</taxon>
        <taxon>Blautia</taxon>
    </lineage>
</organism>
<dbReference type="EMBL" id="QRVV01000022">
    <property type="protein sequence ID" value="RGS73456.1"/>
    <property type="molecule type" value="Genomic_DNA"/>
</dbReference>
<dbReference type="Gene3D" id="3.40.50.720">
    <property type="entry name" value="NAD(P)-binding Rossmann-like Domain"/>
    <property type="match status" value="1"/>
</dbReference>
<keyword evidence="2" id="KW-0521">NADP</keyword>
<dbReference type="PANTHER" id="PTHR10491">
    <property type="entry name" value="DTDP-4-DEHYDRORHAMNOSE REDUCTASE"/>
    <property type="match status" value="1"/>
</dbReference>
<proteinExistence type="inferred from homology"/>
<dbReference type="Gene3D" id="3.90.25.10">
    <property type="entry name" value="UDP-galactose 4-epimerase, domain 1"/>
    <property type="match status" value="1"/>
</dbReference>
<dbReference type="Proteomes" id="UP000265828">
    <property type="component" value="Unassembled WGS sequence"/>
</dbReference>
<evidence type="ECO:0000313" key="6">
    <source>
        <dbReference type="EMBL" id="RGN84920.1"/>
    </source>
</evidence>
<evidence type="ECO:0000313" key="24">
    <source>
        <dbReference type="Proteomes" id="UP000283928"/>
    </source>
</evidence>
<evidence type="ECO:0000313" key="31">
    <source>
        <dbReference type="Proteomes" id="UP000285897"/>
    </source>
</evidence>
<dbReference type="InterPro" id="IPR005913">
    <property type="entry name" value="dTDP_dehydrorham_reduct"/>
</dbReference>
<dbReference type="EMBL" id="QSUZ01000027">
    <property type="protein sequence ID" value="RGN84920.1"/>
    <property type="molecule type" value="Genomic_DNA"/>
</dbReference>
<evidence type="ECO:0000313" key="29">
    <source>
        <dbReference type="Proteomes" id="UP000284644"/>
    </source>
</evidence>
<evidence type="ECO:0000313" key="21">
    <source>
        <dbReference type="Proteomes" id="UP000265808"/>
    </source>
</evidence>
<protein>
    <recommendedName>
        <fullName evidence="2">dTDP-4-dehydrorhamnose reductase</fullName>
        <ecNumber evidence="2">1.1.1.133</ecNumber>
    </recommendedName>
</protein>
<dbReference type="EMBL" id="QRSS01000007">
    <property type="protein sequence ID" value="RGQ05282.1"/>
    <property type="molecule type" value="Genomic_DNA"/>
</dbReference>
<dbReference type="SUPFAM" id="SSF51735">
    <property type="entry name" value="NAD(P)-binding Rossmann-fold domains"/>
    <property type="match status" value="1"/>
</dbReference>
<evidence type="ECO:0000259" key="3">
    <source>
        <dbReference type="Pfam" id="PF04321"/>
    </source>
</evidence>
<dbReference type="EMBL" id="QROS01000001">
    <property type="protein sequence ID" value="RHL50604.1"/>
    <property type="molecule type" value="Genomic_DNA"/>
</dbReference>
<dbReference type="Proteomes" id="UP000284267">
    <property type="component" value="Unassembled WGS sequence"/>
</dbReference>
<evidence type="ECO:0000313" key="8">
    <source>
        <dbReference type="EMBL" id="RGR51075.1"/>
    </source>
</evidence>
<comment type="pathway">
    <text evidence="2">Carbohydrate biosynthesis; dTDP-L-rhamnose biosynthesis.</text>
</comment>
<comment type="similarity">
    <text evidence="1 2">Belongs to the dTDP-4-dehydrorhamnose reductase family.</text>
</comment>
<evidence type="ECO:0000313" key="7">
    <source>
        <dbReference type="EMBL" id="RGQ05282.1"/>
    </source>
</evidence>
<dbReference type="EMBL" id="QSHL01000002">
    <property type="protein sequence ID" value="RHC09219.1"/>
    <property type="molecule type" value="Genomic_DNA"/>
</dbReference>
<dbReference type="Proteomes" id="UP000095409">
    <property type="component" value="Unassembled WGS sequence"/>
</dbReference>
<evidence type="ECO:0000313" key="9">
    <source>
        <dbReference type="EMBL" id="RGS73456.1"/>
    </source>
</evidence>
<dbReference type="EMBL" id="QRHZ01000002">
    <property type="protein sequence ID" value="RHG18905.1"/>
    <property type="molecule type" value="Genomic_DNA"/>
</dbReference>
<dbReference type="Proteomes" id="UP000283928">
    <property type="component" value="Unassembled WGS sequence"/>
</dbReference>
<keyword evidence="2 5" id="KW-0560">Oxidoreductase</keyword>
<dbReference type="NCBIfam" id="TIGR01214">
    <property type="entry name" value="rmlD"/>
    <property type="match status" value="1"/>
</dbReference>
<feature type="domain" description="RmlD-like substrate binding" evidence="3">
    <location>
        <begin position="3"/>
        <end position="279"/>
    </location>
</feature>
<dbReference type="Proteomes" id="UP000284220">
    <property type="component" value="Unassembled WGS sequence"/>
</dbReference>
<dbReference type="Proteomes" id="UP000284644">
    <property type="component" value="Unassembled WGS sequence"/>
</dbReference>
<evidence type="ECO:0000313" key="16">
    <source>
        <dbReference type="EMBL" id="RHK92128.1"/>
    </source>
</evidence>
<dbReference type="GO" id="GO:0005829">
    <property type="term" value="C:cytosol"/>
    <property type="evidence" value="ECO:0007669"/>
    <property type="project" value="TreeGrafter"/>
</dbReference>
<evidence type="ECO:0000313" key="23">
    <source>
        <dbReference type="Proteomes" id="UP000283585"/>
    </source>
</evidence>
<dbReference type="PANTHER" id="PTHR10491:SF4">
    <property type="entry name" value="METHIONINE ADENOSYLTRANSFERASE 2 SUBUNIT BETA"/>
    <property type="match status" value="1"/>
</dbReference>
<dbReference type="Proteomes" id="UP000283585">
    <property type="component" value="Unassembled WGS sequence"/>
</dbReference>
<evidence type="ECO:0000313" key="19">
    <source>
        <dbReference type="Proteomes" id="UP000095413"/>
    </source>
</evidence>
<evidence type="ECO:0000313" key="25">
    <source>
        <dbReference type="Proteomes" id="UP000284024"/>
    </source>
</evidence>
<evidence type="ECO:0000313" key="26">
    <source>
        <dbReference type="Proteomes" id="UP000284220"/>
    </source>
</evidence>
<evidence type="ECO:0000313" key="12">
    <source>
        <dbReference type="EMBL" id="RHE16034.1"/>
    </source>
</evidence>
<dbReference type="Proteomes" id="UP000265808">
    <property type="component" value="Unassembled WGS sequence"/>
</dbReference>
<dbReference type="Proteomes" id="UP000285839">
    <property type="component" value="Unassembled WGS sequence"/>
</dbReference>
<reference evidence="18 19" key="1">
    <citation type="submission" date="2015-09" db="EMBL/GenBank/DDBJ databases">
        <authorList>
            <consortium name="Pathogen Informatics"/>
        </authorList>
    </citation>
    <scope>NUCLEOTIDE SEQUENCE [LARGE SCALE GENOMIC DNA]</scope>
    <source>
        <strain evidence="4 18">2789STDY5608837</strain>
        <strain evidence="5 19">2789STDY5834921</strain>
    </source>
</reference>
<accession>A0A174SLJ0</accession>
<dbReference type="UniPathway" id="UPA00124"/>
<dbReference type="GeneID" id="79805002"/>
<dbReference type="EMBL" id="CZBA01000025">
    <property type="protein sequence ID" value="CUP96305.1"/>
    <property type="molecule type" value="Genomic_DNA"/>
</dbReference>
<evidence type="ECO:0000313" key="11">
    <source>
        <dbReference type="EMBL" id="RHC09219.1"/>
    </source>
</evidence>
<evidence type="ECO:0000313" key="4">
    <source>
        <dbReference type="EMBL" id="CUN73759.1"/>
    </source>
</evidence>
<dbReference type="Proteomes" id="UP000095413">
    <property type="component" value="Unassembled WGS sequence"/>
</dbReference>
<evidence type="ECO:0000256" key="1">
    <source>
        <dbReference type="ARBA" id="ARBA00010944"/>
    </source>
</evidence>
<dbReference type="Proteomes" id="UP000284024">
    <property type="component" value="Unassembled WGS sequence"/>
</dbReference>
<sequence length="283" mass="31615">MLKVWIAGASGQIGRALNDVLDPMQIEALNTDLDELDITDTDEVINFGTVNRPDVIINCTGITDTDECEANPEHAYRVNALGARNLSIVARKCGSKIVQLSTDDVFDGQSKKPYTEFDDTNPLTVYGRSKRAGENYVKEFTHKHFVIRSNWVYGHGGHNFVNRVLAAAEAGNGLSVASDQFGSPTSAKDLAKMIMYLISTNEYGTYHVTCRGVCSRYEFAQEILKLAGKDIELRAVPTEQSDLSAVRPPYAVLDNFILRIIEVYDMPDWKESLKEYMDERTED</sequence>
<evidence type="ECO:0000313" key="13">
    <source>
        <dbReference type="EMBL" id="RHE70402.1"/>
    </source>
</evidence>